<dbReference type="AlphaFoldDB" id="A0A194VHF6"/>
<protein>
    <recommendedName>
        <fullName evidence="2">F-box domain-containing protein</fullName>
    </recommendedName>
</protein>
<evidence type="ECO:0000313" key="4">
    <source>
        <dbReference type="Proteomes" id="UP000078559"/>
    </source>
</evidence>
<dbReference type="InterPro" id="IPR001810">
    <property type="entry name" value="F-box_dom"/>
</dbReference>
<organism evidence="3 4">
    <name type="scientific">Cytospora mali</name>
    <name type="common">Apple Valsa canker fungus</name>
    <name type="synonym">Valsa mali</name>
    <dbReference type="NCBI Taxonomy" id="578113"/>
    <lineage>
        <taxon>Eukaryota</taxon>
        <taxon>Fungi</taxon>
        <taxon>Dikarya</taxon>
        <taxon>Ascomycota</taxon>
        <taxon>Pezizomycotina</taxon>
        <taxon>Sordariomycetes</taxon>
        <taxon>Sordariomycetidae</taxon>
        <taxon>Diaporthales</taxon>
        <taxon>Cytosporaceae</taxon>
        <taxon>Cytospora</taxon>
    </lineage>
</organism>
<evidence type="ECO:0000256" key="1">
    <source>
        <dbReference type="SAM" id="Coils"/>
    </source>
</evidence>
<sequence length="626" mass="71941">MPALQLPQTRSPLTILSLPDELLVEIFDVVKTCKPSHSVQHGSFASPAQEIASLRLVCRRFTECSSHLLVHHVHLDAINPESLEKLEEISRHPVVGKGVRSVRFVARFYTPIFANDLRRFAWYALNKVFSQAVQYKEAFEEEESEVDLDDPIDVERVLHRKKECAAVMERVKAVLKTWNRVRGDETENVTGPWAVDFEKSDREYMALQRRNSGVKEEAEEARHMQLLHIAHRLYRLRYLRQEKLRQDDNFIQRFAAAMARMPRAKSLEIHDFENDHDAEQCGAYERDVFPDHEYDGLIDIDFLTQPMSWEEATDRGLGEPPVELLFRLPVAVQKSGARLDKISMQTSTCAENYYPLLRKASAQDVIDLGRAVNDMRLKNFVFVHQTEMKPRVRHTPAPEDMKAFERFLTAMTNSGALERLWLRVDSGWSDGGLDPEGRFSHGSLFFSDPEALTRWGQPLWHRLRDVHIADLALRLSDLERLAAQLKEMNIKLEFLTFQKIRLTSGTWSEALEILRTVEVEYEKEIWEPKGAECEDVTMTLGGQHDVVFGKWGGARSLADEFINGDMKHNPLRGDHTLEMIYSEDGEEVPVEVMVGDEFVPEDLPEPDEVGEEVLPPIVSQFISQIV</sequence>
<dbReference type="OrthoDB" id="3759773at2759"/>
<name>A0A194VHF6_CYTMA</name>
<dbReference type="EMBL" id="KN796113">
    <property type="protein sequence ID" value="KUI63422.1"/>
    <property type="molecule type" value="Genomic_DNA"/>
</dbReference>
<dbReference type="Pfam" id="PF12937">
    <property type="entry name" value="F-box-like"/>
    <property type="match status" value="1"/>
</dbReference>
<keyword evidence="1" id="KW-0175">Coiled coil</keyword>
<keyword evidence="4" id="KW-1185">Reference proteome</keyword>
<evidence type="ECO:0000259" key="2">
    <source>
        <dbReference type="Pfam" id="PF12937"/>
    </source>
</evidence>
<accession>A0A194VHF6</accession>
<feature type="domain" description="F-box" evidence="2">
    <location>
        <begin position="15"/>
        <end position="75"/>
    </location>
</feature>
<feature type="coiled-coil region" evidence="1">
    <location>
        <begin position="468"/>
        <end position="498"/>
    </location>
</feature>
<gene>
    <name evidence="3" type="ORF">VM1G_10260</name>
</gene>
<dbReference type="Proteomes" id="UP000078559">
    <property type="component" value="Unassembled WGS sequence"/>
</dbReference>
<proteinExistence type="predicted"/>
<reference evidence="3" key="1">
    <citation type="submission" date="2014-12" db="EMBL/GenBank/DDBJ databases">
        <title>Genome Sequence of Valsa Canker Pathogens Uncovers a Specific Adaption of Colonization on Woody Bark.</title>
        <authorList>
            <person name="Yin Z."/>
            <person name="Liu H."/>
            <person name="Gao X."/>
            <person name="Li Z."/>
            <person name="Song N."/>
            <person name="Ke X."/>
            <person name="Dai Q."/>
            <person name="Wu Y."/>
            <person name="Sun Y."/>
            <person name="Xu J.-R."/>
            <person name="Kang Z.K."/>
            <person name="Wang L."/>
            <person name="Huang L."/>
        </authorList>
    </citation>
    <scope>NUCLEOTIDE SEQUENCE [LARGE SCALE GENOMIC DNA]</scope>
    <source>
        <strain evidence="3">03-8</strain>
    </source>
</reference>
<evidence type="ECO:0000313" key="3">
    <source>
        <dbReference type="EMBL" id="KUI63422.1"/>
    </source>
</evidence>